<dbReference type="PANTHER" id="PTHR42956">
    <property type="entry name" value="NITROGENASE IRON-MOLYBDENUM COFACTOR BIOSYNTHESIS PROTEIN NIFE"/>
    <property type="match status" value="1"/>
</dbReference>
<dbReference type="Gene3D" id="3.40.50.12380">
    <property type="entry name" value="Nitrogenase MoFe cofactor biosynthesis protein NifE, C-terminal"/>
    <property type="match status" value="1"/>
</dbReference>
<sequence length="495" mass="54316">MSHFALKEPPRREDRLNACIAHGATLGEVAGRQRRCCLPASERSFTQNSICLLLPALGTMNSIPNSVVLMHGGLGCGSSCHGGNAAVRGGNMQRWGVVKDGTWLSTGLTEADVISGGEPKLAEAIVEADRRYRPAVIFVVASCVPGIIGDDVDGVVEQMQPEVKAKLLPVHCEGFKTKIWATAYDAVYHAIGRTLLPETKAEIAPSKPGKTVNLMNMSSMGRVDELELERLLKALGLAVNIFPVFADPAGMQRMAEADLSISTCPTHDDYMLNHLKEKYQVPFIIKHMPIGIDNTGKWLQDVAGFFGLGPEAKELIAQEEAELAAALKPLKPMFAGKKAFSSAGEFRALSTALLLAELGFEVVGIRAFHHDEFAEVEYEKLVRLTGQEYLLNIANCQPFEEANLLRKIQPDVFLGHMNGNSTAAKLGIPTHVIYNTGLHYVGYRGAYELARRLYRQLKNPRFNANLSRYASLPYQESWYRQNPFKYIVTAGGDSE</sequence>
<dbReference type="EMBL" id="FMJE01000003">
    <property type="protein sequence ID" value="SCM81257.1"/>
    <property type="molecule type" value="Genomic_DNA"/>
</dbReference>
<protein>
    <submittedName>
        <fullName evidence="2">Oxidoreductase/nitrogenase component 1</fullName>
    </submittedName>
</protein>
<dbReference type="AlphaFoldDB" id="A0A212LUW4"/>
<accession>A0A212LUW4</accession>
<dbReference type="Gene3D" id="3.40.50.1980">
    <property type="entry name" value="Nitrogenase molybdenum iron protein domain"/>
    <property type="match status" value="1"/>
</dbReference>
<feature type="domain" description="Nitrogenase/oxidoreductase component 1" evidence="1">
    <location>
        <begin position="53"/>
        <end position="457"/>
    </location>
</feature>
<proteinExistence type="predicted"/>
<dbReference type="PANTHER" id="PTHR42956:SF1">
    <property type="entry name" value="NITROGENASE IRON-MOLYBDENUM COFACTOR BIOSYNTHESIS PROTEIN NIFE"/>
    <property type="match status" value="1"/>
</dbReference>
<evidence type="ECO:0000259" key="1">
    <source>
        <dbReference type="Pfam" id="PF00148"/>
    </source>
</evidence>
<name>A0A212LUW4_9FIRM</name>
<dbReference type="GO" id="GO:0016491">
    <property type="term" value="F:oxidoreductase activity"/>
    <property type="evidence" value="ECO:0007669"/>
    <property type="project" value="InterPro"/>
</dbReference>
<dbReference type="InterPro" id="IPR049939">
    <property type="entry name" value="NifE-like"/>
</dbReference>
<reference evidence="2" key="1">
    <citation type="submission" date="2016-08" db="EMBL/GenBank/DDBJ databases">
        <authorList>
            <person name="Seilhamer J.J."/>
        </authorList>
    </citation>
    <scope>NUCLEOTIDE SEQUENCE</scope>
    <source>
        <strain evidence="2">86</strain>
    </source>
</reference>
<dbReference type="Pfam" id="PF00148">
    <property type="entry name" value="Oxidored_nitro"/>
    <property type="match status" value="1"/>
</dbReference>
<gene>
    <name evidence="2" type="ORF">KL86SPO_31436</name>
</gene>
<dbReference type="InterPro" id="IPR000510">
    <property type="entry name" value="Nase/OxRdtase_comp1"/>
</dbReference>
<dbReference type="SUPFAM" id="SSF53807">
    <property type="entry name" value="Helical backbone' metal receptor"/>
    <property type="match status" value="1"/>
</dbReference>
<dbReference type="RefSeq" id="WP_288184324.1">
    <property type="nucleotide sequence ID" value="NZ_LT608335.1"/>
</dbReference>
<evidence type="ECO:0000313" key="2">
    <source>
        <dbReference type="EMBL" id="SCM81257.1"/>
    </source>
</evidence>
<organism evidence="2">
    <name type="scientific">uncultured Sporomusa sp</name>
    <dbReference type="NCBI Taxonomy" id="307249"/>
    <lineage>
        <taxon>Bacteria</taxon>
        <taxon>Bacillati</taxon>
        <taxon>Bacillota</taxon>
        <taxon>Negativicutes</taxon>
        <taxon>Selenomonadales</taxon>
        <taxon>Sporomusaceae</taxon>
        <taxon>Sporomusa</taxon>
        <taxon>environmental samples</taxon>
    </lineage>
</organism>